<keyword evidence="4 9" id="KW-0548">Nucleotidyltransferase</keyword>
<dbReference type="EC" id="2.7.7.27" evidence="9"/>
<protein>
    <recommendedName>
        <fullName evidence="9">Glucose-1-phosphate adenylyltransferase</fullName>
        <ecNumber evidence="9">2.7.7.27</ecNumber>
    </recommendedName>
    <alternativeName>
        <fullName evidence="9">ADP-glucose pyrophosphorylase</fullName>
        <shortName evidence="9">ADPGlc PPase</shortName>
    </alternativeName>
    <alternativeName>
        <fullName evidence="9">ADP-glucose synthase</fullName>
    </alternativeName>
</protein>
<keyword evidence="6 9" id="KW-0067">ATP-binding</keyword>
<feature type="compositionally biased region" description="Pro residues" evidence="10">
    <location>
        <begin position="1"/>
        <end position="12"/>
    </location>
</feature>
<feature type="domain" description="Nucleotidyl transferase" evidence="11">
    <location>
        <begin position="38"/>
        <end position="309"/>
    </location>
</feature>
<dbReference type="NCBIfam" id="TIGR02091">
    <property type="entry name" value="glgC"/>
    <property type="match status" value="1"/>
</dbReference>
<proteinExistence type="inferred from homology"/>
<dbReference type="UniPathway" id="UPA00164"/>
<feature type="region of interest" description="Disordered" evidence="10">
    <location>
        <begin position="1"/>
        <end position="21"/>
    </location>
</feature>
<dbReference type="InterPro" id="IPR011004">
    <property type="entry name" value="Trimer_LpxA-like_sf"/>
</dbReference>
<dbReference type="NCBIfam" id="NF001947">
    <property type="entry name" value="PRK00725.1"/>
    <property type="match status" value="1"/>
</dbReference>
<comment type="subunit">
    <text evidence="9">Homotetramer.</text>
</comment>
<dbReference type="InterPro" id="IPR023049">
    <property type="entry name" value="GlgC_bac"/>
</dbReference>
<feature type="domain" description="Glucose-1-phosphate adenylyltransferase/Bifunctional protein GlmU-like C-terminal hexapeptide" evidence="12">
    <location>
        <begin position="332"/>
        <end position="436"/>
    </location>
</feature>
<feature type="binding site" evidence="9">
    <location>
        <position position="193"/>
    </location>
    <ligand>
        <name>alpha-D-glucose 1-phosphate</name>
        <dbReference type="ChEBI" id="CHEBI:58601"/>
    </ligand>
</feature>
<dbReference type="SUPFAM" id="SSF53448">
    <property type="entry name" value="Nucleotide-diphospho-sugar transferases"/>
    <property type="match status" value="1"/>
</dbReference>
<keyword evidence="3 9" id="KW-0808">Transferase</keyword>
<dbReference type="CDD" id="cd04651">
    <property type="entry name" value="LbH_G1P_AT_C"/>
    <property type="match status" value="1"/>
</dbReference>
<dbReference type="Pfam" id="PF24894">
    <property type="entry name" value="Hexapep_GlmU"/>
    <property type="match status" value="1"/>
</dbReference>
<reference evidence="13 14" key="1">
    <citation type="submission" date="2019-02" db="EMBL/GenBank/DDBJ databases">
        <title>Deep-cultivation of Planctomycetes and their phenomic and genomic characterization uncovers novel biology.</title>
        <authorList>
            <person name="Wiegand S."/>
            <person name="Jogler M."/>
            <person name="Boedeker C."/>
            <person name="Pinto D."/>
            <person name="Vollmers J."/>
            <person name="Rivas-Marin E."/>
            <person name="Kohn T."/>
            <person name="Peeters S.H."/>
            <person name="Heuer A."/>
            <person name="Rast P."/>
            <person name="Oberbeckmann S."/>
            <person name="Bunk B."/>
            <person name="Jeske O."/>
            <person name="Meyerdierks A."/>
            <person name="Storesund J.E."/>
            <person name="Kallscheuer N."/>
            <person name="Luecker S."/>
            <person name="Lage O.M."/>
            <person name="Pohl T."/>
            <person name="Merkel B.J."/>
            <person name="Hornburger P."/>
            <person name="Mueller R.-W."/>
            <person name="Bruemmer F."/>
            <person name="Labrenz M."/>
            <person name="Spormann A.M."/>
            <person name="Op den Camp H."/>
            <person name="Overmann J."/>
            <person name="Amann R."/>
            <person name="Jetten M.S.M."/>
            <person name="Mascher T."/>
            <person name="Medema M.H."/>
            <person name="Devos D.P."/>
            <person name="Kaster A.-K."/>
            <person name="Ovreas L."/>
            <person name="Rohde M."/>
            <person name="Galperin M.Y."/>
            <person name="Jogler C."/>
        </authorList>
    </citation>
    <scope>NUCLEOTIDE SEQUENCE [LARGE SCALE GENOMIC DNA]</scope>
    <source>
        <strain evidence="13 14">Poly30</strain>
    </source>
</reference>
<evidence type="ECO:0000313" key="14">
    <source>
        <dbReference type="Proteomes" id="UP000320390"/>
    </source>
</evidence>
<dbReference type="InterPro" id="IPR056818">
    <property type="entry name" value="GlmU/GlgC-like_hexapep"/>
</dbReference>
<dbReference type="Pfam" id="PF00483">
    <property type="entry name" value="NTP_transferase"/>
    <property type="match status" value="1"/>
</dbReference>
<gene>
    <name evidence="9 13" type="primary">glgC</name>
    <name evidence="13" type="ORF">Poly30_30350</name>
</gene>
<dbReference type="PANTHER" id="PTHR43523:SF2">
    <property type="entry name" value="GLUCOSE-1-PHOSPHATE ADENYLYLTRANSFERASE"/>
    <property type="match status" value="1"/>
</dbReference>
<feature type="binding site" evidence="9">
    <location>
        <position position="227"/>
    </location>
    <ligand>
        <name>alpha-D-glucose 1-phosphate</name>
        <dbReference type="ChEBI" id="CHEBI:58601"/>
    </ligand>
</feature>
<comment type="function">
    <text evidence="9">Involved in the biosynthesis of ADP-glucose, a building block required for the elongation reactions to produce glycogen. Catalyzes the reaction between ATP and alpha-D-glucose 1-phosphate (G1P) to produce pyrophosphate and ADP-Glc.</text>
</comment>
<dbReference type="GO" id="GO:0005524">
    <property type="term" value="F:ATP binding"/>
    <property type="evidence" value="ECO:0007669"/>
    <property type="project" value="UniProtKB-KW"/>
</dbReference>
<evidence type="ECO:0000259" key="11">
    <source>
        <dbReference type="Pfam" id="PF00483"/>
    </source>
</evidence>
<keyword evidence="7 9" id="KW-0320">Glycogen biosynthesis</keyword>
<dbReference type="Proteomes" id="UP000320390">
    <property type="component" value="Chromosome"/>
</dbReference>
<dbReference type="GO" id="GO:0005978">
    <property type="term" value="P:glycogen biosynthetic process"/>
    <property type="evidence" value="ECO:0007669"/>
    <property type="project" value="UniProtKB-UniRule"/>
</dbReference>
<dbReference type="HAMAP" id="MF_00624">
    <property type="entry name" value="GlgC"/>
    <property type="match status" value="1"/>
</dbReference>
<dbReference type="InterPro" id="IPR029044">
    <property type="entry name" value="Nucleotide-diphossugar_trans"/>
</dbReference>
<accession>A0A518ETV0</accession>
<dbReference type="PANTHER" id="PTHR43523">
    <property type="entry name" value="GLUCOSE-1-PHOSPHATE ADENYLYLTRANSFERASE-RELATED"/>
    <property type="match status" value="1"/>
</dbReference>
<feature type="site" description="Could play a key role in the communication between the regulatory and the substrate sites" evidence="9">
    <location>
        <position position="89"/>
    </location>
</feature>
<dbReference type="InterPro" id="IPR005836">
    <property type="entry name" value="ADP_Glu_pyroP_CS"/>
</dbReference>
<feature type="binding site" evidence="9">
    <location>
        <position position="128"/>
    </location>
    <ligand>
        <name>alpha-D-glucose 1-phosphate</name>
        <dbReference type="ChEBI" id="CHEBI:58601"/>
    </ligand>
</feature>
<keyword evidence="5 9" id="KW-0547">Nucleotide-binding</keyword>
<evidence type="ECO:0000256" key="6">
    <source>
        <dbReference type="ARBA" id="ARBA00022840"/>
    </source>
</evidence>
<evidence type="ECO:0000313" key="13">
    <source>
        <dbReference type="EMBL" id="QDV07509.1"/>
    </source>
</evidence>
<evidence type="ECO:0000256" key="7">
    <source>
        <dbReference type="ARBA" id="ARBA00023056"/>
    </source>
</evidence>
<dbReference type="InterPro" id="IPR005835">
    <property type="entry name" value="NTP_transferase_dom"/>
</dbReference>
<feature type="site" description="Could play a key role in the communication between the regulatory and the substrate sites" evidence="9">
    <location>
        <position position="127"/>
    </location>
</feature>
<comment type="catalytic activity">
    <reaction evidence="9">
        <text>alpha-D-glucose 1-phosphate + ATP + H(+) = ADP-alpha-D-glucose + diphosphate</text>
        <dbReference type="Rhea" id="RHEA:12120"/>
        <dbReference type="ChEBI" id="CHEBI:15378"/>
        <dbReference type="ChEBI" id="CHEBI:30616"/>
        <dbReference type="ChEBI" id="CHEBI:33019"/>
        <dbReference type="ChEBI" id="CHEBI:57498"/>
        <dbReference type="ChEBI" id="CHEBI:58601"/>
        <dbReference type="EC" id="2.7.7.27"/>
    </reaction>
</comment>
<keyword evidence="2 9" id="KW-0321">Glycogen metabolism</keyword>
<sequence length="468" mass="51928">MGQSRQPPPTSAQPPTAQSLDGESMIDRTKHQKATLTFVLAGGRGERLSPLTNGRAKPAVPFGGAYRIIDFTLSNTIHSGLRRVFVLTQYQAYSLEEHLRYAWNFLPRRLAQFIVPRPPQHGGSGAWYRGTADAISQNLELLEQEQCSHVLILSGDHIYKMDYGDMLMDHVKSGAKCTIGAVEIKTEEASRFGILEIDQESRVTGFQEKPKTNATEIPGKPGRCLGSMGIYIFEKDELMRRLEEDMAKTSGTNHDFGQDVLPAMVADGTKVITHSFRDVGAQNAGSDDAPYWRDVGTLDAYYDANLDLCSVTPQFNLYDRNWPIYTLWHNDPPAKTVFAEPQGRSAHVVDSLLCNGSIVSGSRVRRSILSNRVYTGEDSDIEDSIIMSGVEVGDHVVLKKVIVDKWVKIPSGTQVGVDLEEDRKRFTVTESGIVVVPAGYDFSARRRASDRIRRSDSDFADIGNRDKG</sequence>
<feature type="binding site" evidence="9">
    <location>
        <begin position="208"/>
        <end position="209"/>
    </location>
    <ligand>
        <name>alpha-D-glucose 1-phosphate</name>
        <dbReference type="ChEBI" id="CHEBI:58601"/>
    </ligand>
</feature>
<evidence type="ECO:0000256" key="3">
    <source>
        <dbReference type="ARBA" id="ARBA00022679"/>
    </source>
</evidence>
<organism evidence="13 14">
    <name type="scientific">Saltatorellus ferox</name>
    <dbReference type="NCBI Taxonomy" id="2528018"/>
    <lineage>
        <taxon>Bacteria</taxon>
        <taxon>Pseudomonadati</taxon>
        <taxon>Planctomycetota</taxon>
        <taxon>Planctomycetia</taxon>
        <taxon>Planctomycetia incertae sedis</taxon>
        <taxon>Saltatorellus</taxon>
    </lineage>
</organism>
<evidence type="ECO:0000256" key="10">
    <source>
        <dbReference type="SAM" id="MobiDB-lite"/>
    </source>
</evidence>
<evidence type="ECO:0000256" key="2">
    <source>
        <dbReference type="ARBA" id="ARBA00022600"/>
    </source>
</evidence>
<dbReference type="SUPFAM" id="SSF51161">
    <property type="entry name" value="Trimeric LpxA-like enzymes"/>
    <property type="match status" value="1"/>
</dbReference>
<dbReference type="PROSITE" id="PS00809">
    <property type="entry name" value="ADP_GLC_PYROPHOSPH_2"/>
    <property type="match status" value="1"/>
</dbReference>
<comment type="similarity">
    <text evidence="1 9">Belongs to the bacterial/plant glucose-1-phosphate adenylyltransferase family.</text>
</comment>
<dbReference type="GO" id="GO:0008878">
    <property type="term" value="F:glucose-1-phosphate adenylyltransferase activity"/>
    <property type="evidence" value="ECO:0007669"/>
    <property type="project" value="UniProtKB-UniRule"/>
</dbReference>
<evidence type="ECO:0000256" key="8">
    <source>
        <dbReference type="ARBA" id="ARBA00023277"/>
    </source>
</evidence>
<keyword evidence="8 9" id="KW-0119">Carbohydrate metabolism</keyword>
<evidence type="ECO:0000256" key="5">
    <source>
        <dbReference type="ARBA" id="ARBA00022741"/>
    </source>
</evidence>
<keyword evidence="14" id="KW-1185">Reference proteome</keyword>
<dbReference type="Gene3D" id="3.90.550.10">
    <property type="entry name" value="Spore Coat Polysaccharide Biosynthesis Protein SpsA, Chain A"/>
    <property type="match status" value="1"/>
</dbReference>
<dbReference type="AlphaFoldDB" id="A0A518ETV0"/>
<evidence type="ECO:0000256" key="4">
    <source>
        <dbReference type="ARBA" id="ARBA00022695"/>
    </source>
</evidence>
<evidence type="ECO:0000259" key="12">
    <source>
        <dbReference type="Pfam" id="PF24894"/>
    </source>
</evidence>
<dbReference type="CDD" id="cd02508">
    <property type="entry name" value="ADP_Glucose_PP"/>
    <property type="match status" value="1"/>
</dbReference>
<evidence type="ECO:0000256" key="9">
    <source>
        <dbReference type="HAMAP-Rule" id="MF_00624"/>
    </source>
</evidence>
<dbReference type="InterPro" id="IPR011831">
    <property type="entry name" value="ADP-Glc_PPase"/>
</dbReference>
<dbReference type="NCBIfam" id="NF002023">
    <property type="entry name" value="PRK00844.1"/>
    <property type="match status" value="1"/>
</dbReference>
<dbReference type="EMBL" id="CP036434">
    <property type="protein sequence ID" value="QDV07509.1"/>
    <property type="molecule type" value="Genomic_DNA"/>
</dbReference>
<comment type="pathway">
    <text evidence="9">Glycan biosynthesis; glycogen biosynthesis.</text>
</comment>
<evidence type="ECO:0000256" key="1">
    <source>
        <dbReference type="ARBA" id="ARBA00010443"/>
    </source>
</evidence>
<dbReference type="Gene3D" id="2.160.10.10">
    <property type="entry name" value="Hexapeptide repeat proteins"/>
    <property type="match status" value="1"/>
</dbReference>
<name>A0A518ETV0_9BACT</name>